<evidence type="ECO:0000256" key="2">
    <source>
        <dbReference type="ARBA" id="ARBA00022790"/>
    </source>
</evidence>
<protein>
    <submittedName>
        <fullName evidence="5">Related to ACOB protein</fullName>
    </submittedName>
</protein>
<dbReference type="PROSITE" id="PS50250">
    <property type="entry name" value="PCI"/>
    <property type="match status" value="1"/>
</dbReference>
<feature type="domain" description="PCI" evidence="4">
    <location>
        <begin position="1"/>
        <end position="158"/>
    </location>
</feature>
<keyword evidence="6" id="KW-1185">Reference proteome</keyword>
<proteinExistence type="inferred from homology"/>
<organism evidence="5 6">
    <name type="scientific">Serendipita indica (strain DSM 11827)</name>
    <name type="common">Root endophyte fungus</name>
    <name type="synonym">Piriformospora indica</name>
    <dbReference type="NCBI Taxonomy" id="1109443"/>
    <lineage>
        <taxon>Eukaryota</taxon>
        <taxon>Fungi</taxon>
        <taxon>Dikarya</taxon>
        <taxon>Basidiomycota</taxon>
        <taxon>Agaricomycotina</taxon>
        <taxon>Agaricomycetes</taxon>
        <taxon>Sebacinales</taxon>
        <taxon>Serendipitaceae</taxon>
        <taxon>Serendipita</taxon>
    </lineage>
</organism>
<dbReference type="SMART" id="SM00088">
    <property type="entry name" value="PINT"/>
    <property type="match status" value="1"/>
</dbReference>
<name>G4TBC0_SERID</name>
<dbReference type="InterPro" id="IPR045237">
    <property type="entry name" value="COPS7/eIF3m"/>
</dbReference>
<dbReference type="GO" id="GO:0008180">
    <property type="term" value="C:COP9 signalosome"/>
    <property type="evidence" value="ECO:0007669"/>
    <property type="project" value="UniProtKB-KW"/>
</dbReference>
<accession>G4TBC0</accession>
<feature type="region of interest" description="Disordered" evidence="3">
    <location>
        <begin position="221"/>
        <end position="251"/>
    </location>
</feature>
<comment type="caution">
    <text evidence="5">The sequence shown here is derived from an EMBL/GenBank/DDBJ whole genome shotgun (WGS) entry which is preliminary data.</text>
</comment>
<keyword evidence="2" id="KW-0736">Signalosome</keyword>
<sequence>MDFAAYTTKLEPFLLMSKSAKGAAAAKLIQDATTAPGVYVFAQLLETQNIRELQANPDHQASYALLELFAHGTYQDYKAKQSSYPALNSEQITKLKYLSLASMAMKTRILAYNTLLSNLDISSIRELEDLIIDAIYRDIVRGKLDQKEQQFEVEFTMGRDLSMSQLPGLLEELQRWSQRTAAVLGTLDKKIEAVTLEEKNEKQAFENHEAQREAMIQEIQSKAKKGREKEPIEDPMEVDEGPNSGASALGSLLGLGKRNKYAVPRSPSRFGLHVPRRPQAGSTGGLFRKRTKG</sequence>
<feature type="region of interest" description="Disordered" evidence="3">
    <location>
        <begin position="264"/>
        <end position="293"/>
    </location>
</feature>
<dbReference type="AlphaFoldDB" id="G4TBC0"/>
<evidence type="ECO:0000259" key="4">
    <source>
        <dbReference type="PROSITE" id="PS50250"/>
    </source>
</evidence>
<dbReference type="Pfam" id="PF01399">
    <property type="entry name" value="PCI"/>
    <property type="match status" value="1"/>
</dbReference>
<dbReference type="HOGENOM" id="CLU_054426_0_1_1"/>
<comment type="similarity">
    <text evidence="1">Belongs to the CSN7/EIF3M family. CSN7 subfamily.</text>
</comment>
<dbReference type="Pfam" id="PF22061">
    <property type="entry name" value="CSN7_HB_subdom"/>
    <property type="match status" value="1"/>
</dbReference>
<gene>
    <name evidence="5" type="ORF">PIIN_02460</name>
</gene>
<dbReference type="Proteomes" id="UP000007148">
    <property type="component" value="Unassembled WGS sequence"/>
</dbReference>
<evidence type="ECO:0000313" key="5">
    <source>
        <dbReference type="EMBL" id="CCA68595.1"/>
    </source>
</evidence>
<dbReference type="STRING" id="1109443.G4TBC0"/>
<reference evidence="5 6" key="1">
    <citation type="journal article" date="2011" name="PLoS Pathog.">
        <title>Endophytic Life Strategies Decoded by Genome and Transcriptome Analyses of the Mutualistic Root Symbiont Piriformospora indica.</title>
        <authorList>
            <person name="Zuccaro A."/>
            <person name="Lahrmann U."/>
            <person name="Guldener U."/>
            <person name="Langen G."/>
            <person name="Pfiffi S."/>
            <person name="Biedenkopf D."/>
            <person name="Wong P."/>
            <person name="Samans B."/>
            <person name="Grimm C."/>
            <person name="Basiewicz M."/>
            <person name="Murat C."/>
            <person name="Martin F."/>
            <person name="Kogel K.H."/>
        </authorList>
    </citation>
    <scope>NUCLEOTIDE SEQUENCE [LARGE SCALE GENOMIC DNA]</scope>
    <source>
        <strain evidence="5 6">DSM 11827</strain>
    </source>
</reference>
<evidence type="ECO:0000313" key="6">
    <source>
        <dbReference type="Proteomes" id="UP000007148"/>
    </source>
</evidence>
<dbReference type="OrthoDB" id="10265275at2759"/>
<dbReference type="EMBL" id="CAFZ01000036">
    <property type="protein sequence ID" value="CCA68595.1"/>
    <property type="molecule type" value="Genomic_DNA"/>
</dbReference>
<evidence type="ECO:0000256" key="3">
    <source>
        <dbReference type="SAM" id="MobiDB-lite"/>
    </source>
</evidence>
<dbReference type="eggNOG" id="KOG3250">
    <property type="taxonomic scope" value="Eukaryota"/>
</dbReference>
<evidence type="ECO:0000256" key="1">
    <source>
        <dbReference type="ARBA" id="ARBA00008482"/>
    </source>
</evidence>
<dbReference type="OMA" id="GTYKQFR"/>
<dbReference type="InParanoid" id="G4TBC0"/>
<dbReference type="FunCoup" id="G4TBC0">
    <property type="interactions" value="72"/>
</dbReference>
<dbReference type="PANTHER" id="PTHR15350:SF5">
    <property type="entry name" value="COP9 SIGNALOSOME COMPLEX SUBUNIT 7"/>
    <property type="match status" value="1"/>
</dbReference>
<dbReference type="PANTHER" id="PTHR15350">
    <property type="entry name" value="COP9 SIGNALOSOME COMPLEX SUBUNIT 7/DENDRITIC CELL PROTEIN GA17"/>
    <property type="match status" value="1"/>
</dbReference>
<dbReference type="InterPro" id="IPR000717">
    <property type="entry name" value="PCI_dom"/>
</dbReference>